<dbReference type="PANTHER" id="PTHR43685">
    <property type="entry name" value="GLYCOSYLTRANSFERASE"/>
    <property type="match status" value="1"/>
</dbReference>
<accession>A0A0P0CYV0</accession>
<evidence type="ECO:0000313" key="2">
    <source>
        <dbReference type="EMBL" id="ALI99906.1"/>
    </source>
</evidence>
<name>A0A0P0CYV0_9BACT</name>
<dbReference type="RefSeq" id="WP_071885466.1">
    <property type="nucleotide sequence ID" value="NZ_CP012643.1"/>
</dbReference>
<dbReference type="InterPro" id="IPR001173">
    <property type="entry name" value="Glyco_trans_2-like"/>
</dbReference>
<dbReference type="SUPFAM" id="SSF53448">
    <property type="entry name" value="Nucleotide-diphospho-sugar transferases"/>
    <property type="match status" value="1"/>
</dbReference>
<gene>
    <name evidence="2" type="ORF">DC20_14165</name>
</gene>
<dbReference type="KEGG" id="rti:DC20_14165"/>
<dbReference type="PATRIC" id="fig|512763.3.peg.3110"/>
<dbReference type="Pfam" id="PF00535">
    <property type="entry name" value="Glycos_transf_2"/>
    <property type="match status" value="1"/>
</dbReference>
<dbReference type="STRING" id="512763.DC20_14165"/>
<protein>
    <recommendedName>
        <fullName evidence="1">Glycosyltransferase 2-like domain-containing protein</fullName>
    </recommendedName>
</protein>
<organism evidence="2 3">
    <name type="scientific">Rufibacter tibetensis</name>
    <dbReference type="NCBI Taxonomy" id="512763"/>
    <lineage>
        <taxon>Bacteria</taxon>
        <taxon>Pseudomonadati</taxon>
        <taxon>Bacteroidota</taxon>
        <taxon>Cytophagia</taxon>
        <taxon>Cytophagales</taxon>
        <taxon>Hymenobacteraceae</taxon>
        <taxon>Rufibacter</taxon>
    </lineage>
</organism>
<dbReference type="OrthoDB" id="6638511at2"/>
<dbReference type="PANTHER" id="PTHR43685:SF2">
    <property type="entry name" value="GLYCOSYLTRANSFERASE 2-LIKE DOMAIN-CONTAINING PROTEIN"/>
    <property type="match status" value="1"/>
</dbReference>
<reference evidence="2 3" key="1">
    <citation type="submission" date="2015-08" db="EMBL/GenBank/DDBJ databases">
        <title>Complete genome sequence of Rufibacter tibetensis strain 1351t, a radiation-resistant bacterium from tibet plateau.</title>
        <authorList>
            <person name="Dai J."/>
        </authorList>
    </citation>
    <scope>NUCLEOTIDE SEQUENCE [LARGE SCALE GENOMIC DNA]</scope>
    <source>
        <strain evidence="2 3">1351</strain>
    </source>
</reference>
<dbReference type="AlphaFoldDB" id="A0A0P0CYV0"/>
<dbReference type="Gene3D" id="3.90.550.10">
    <property type="entry name" value="Spore Coat Polysaccharide Biosynthesis Protein SpsA, Chain A"/>
    <property type="match status" value="1"/>
</dbReference>
<evidence type="ECO:0000259" key="1">
    <source>
        <dbReference type="Pfam" id="PF00535"/>
    </source>
</evidence>
<dbReference type="EMBL" id="CP012643">
    <property type="protein sequence ID" value="ALI99906.1"/>
    <property type="molecule type" value="Genomic_DNA"/>
</dbReference>
<dbReference type="InterPro" id="IPR029044">
    <property type="entry name" value="Nucleotide-diphossugar_trans"/>
</dbReference>
<dbReference type="Proteomes" id="UP000061382">
    <property type="component" value="Chromosome"/>
</dbReference>
<evidence type="ECO:0000313" key="3">
    <source>
        <dbReference type="Proteomes" id="UP000061382"/>
    </source>
</evidence>
<keyword evidence="3" id="KW-1185">Reference proteome</keyword>
<dbReference type="InterPro" id="IPR050834">
    <property type="entry name" value="Glycosyltransf_2"/>
</dbReference>
<sequence length="440" mass="50694">MEVHAPYHISHVYLDKQLLTLPKLKTEQQGNYLVFWWDQIALGHVFLEPDQELPLTEYLQKLAKAIEPAVNQYANSSNYMVDWQQWIVNQKPEDWAVWMQAILQAHHSQTIPNRVDISVVICTRNRASHLQRCLVMLQELKCVPVEIIVIDNAPSDDSSHRVVELFKEVLYVKEPRPGLDIARNTGIMKATSPIVAFVDDDVEVHPLWVHQVWKTFQNPNIAAMTGLVIASELNTEAQQIFEQHWSFNRGYEDKVYDSNFFSSNLHHGPPVWEIGAGANMAFRKSVFEKVGYFDELLDVGAAGCNGDSEMWYRILADGLTIYYNPRAVVYHEHRKELSGLKKQIFFYMRGFIAAALLQQKLNPQADYKRLLLQVYPKFYFLLVARGFPRFRGRSRTIWAEMKGIISGLAFYLRNGKHSSIPRNQTASAKRKLTTAEVVTN</sequence>
<proteinExistence type="predicted"/>
<feature type="domain" description="Glycosyltransferase 2-like" evidence="1">
    <location>
        <begin position="118"/>
        <end position="290"/>
    </location>
</feature>